<gene>
    <name evidence="1" type="ORF">DA69_02485</name>
</gene>
<dbReference type="AlphaFoldDB" id="A0A172Y3C4"/>
<dbReference type="eggNOG" id="ENOG50336M6">
    <property type="taxonomic scope" value="Bacteria"/>
</dbReference>
<protein>
    <submittedName>
        <fullName evidence="1">Uncharacterized protein</fullName>
    </submittedName>
</protein>
<reference evidence="1 2" key="1">
    <citation type="journal article" date="2014" name="Genome Announc.">
        <title>Genome Sequence of a Promising Hydrogen-Producing Facultative Anaerobic Bacterium, Brevundimonas naejangsanensis Strain B1.</title>
        <authorList>
            <person name="Su H."/>
            <person name="Zhang T."/>
            <person name="Bao M."/>
            <person name="Jiang Y."/>
            <person name="Wang Y."/>
            <person name="Tan T."/>
        </authorList>
    </citation>
    <scope>NUCLEOTIDE SEQUENCE [LARGE SCALE GENOMIC DNA]</scope>
    <source>
        <strain evidence="1 2">B1</strain>
    </source>
</reference>
<organism evidence="1 2">
    <name type="scientific">Brevundimonas naejangsanensis</name>
    <dbReference type="NCBI Taxonomy" id="588932"/>
    <lineage>
        <taxon>Bacteria</taxon>
        <taxon>Pseudomonadati</taxon>
        <taxon>Pseudomonadota</taxon>
        <taxon>Alphaproteobacteria</taxon>
        <taxon>Caulobacterales</taxon>
        <taxon>Caulobacteraceae</taxon>
        <taxon>Brevundimonas</taxon>
    </lineage>
</organism>
<evidence type="ECO:0000313" key="2">
    <source>
        <dbReference type="Proteomes" id="UP000077603"/>
    </source>
</evidence>
<dbReference type="Proteomes" id="UP000077603">
    <property type="component" value="Chromosome"/>
</dbReference>
<proteinExistence type="predicted"/>
<dbReference type="KEGG" id="bne:DA69_02485"/>
<sequence length="147" mass="16107">MMVDISKRPTAPWHLWAIAAASVLWNGVGVWQWYQKVTGAQAYWSALTMEQVFYLRSAPMWTDVAFGVAVWCGLLGALMLLLRRKLAFNAFVAGLIAMLAHSVYVLALSNGREVLGAAGLASVGAVAAVFVIQIAYSHWARRKGLIR</sequence>
<name>A0A172Y3C4_9CAUL</name>
<dbReference type="EMBL" id="CP015614">
    <property type="protein sequence ID" value="ANF53719.1"/>
    <property type="molecule type" value="Genomic_DNA"/>
</dbReference>
<dbReference type="STRING" id="588932.DA69_02485"/>
<evidence type="ECO:0000313" key="1">
    <source>
        <dbReference type="EMBL" id="ANF53719.1"/>
    </source>
</evidence>
<accession>A0A172Y3C4</accession>
<dbReference type="OrthoDB" id="5801787at2"/>
<keyword evidence="2" id="KW-1185">Reference proteome</keyword>